<dbReference type="Gene3D" id="1.10.510.10">
    <property type="entry name" value="Transferase(Phosphotransferase) domain 1"/>
    <property type="match status" value="1"/>
</dbReference>
<dbReference type="GO" id="GO:0005524">
    <property type="term" value="F:ATP binding"/>
    <property type="evidence" value="ECO:0007669"/>
    <property type="project" value="InterPro"/>
</dbReference>
<dbReference type="GO" id="GO:0005886">
    <property type="term" value="C:plasma membrane"/>
    <property type="evidence" value="ECO:0007669"/>
    <property type="project" value="UniProtKB-SubCell"/>
</dbReference>
<dbReference type="PANTHER" id="PTHR48006:SF88">
    <property type="entry name" value="LRR RECEPTOR-LIKE KINASE FAMILY PROTEIN"/>
    <property type="match status" value="1"/>
</dbReference>
<evidence type="ECO:0000259" key="10">
    <source>
        <dbReference type="PROSITE" id="PS50011"/>
    </source>
</evidence>
<dbReference type="InterPro" id="IPR001611">
    <property type="entry name" value="Leu-rich_rpt"/>
</dbReference>
<dbReference type="Pfam" id="PF00560">
    <property type="entry name" value="LRR_1"/>
    <property type="match status" value="2"/>
</dbReference>
<keyword evidence="9" id="KW-0472">Membrane</keyword>
<gene>
    <name evidence="11" type="ORF">H0E87_028761</name>
</gene>
<keyword evidence="5" id="KW-0812">Transmembrane</keyword>
<accession>A0A8T2WT16</accession>
<evidence type="ECO:0000256" key="4">
    <source>
        <dbReference type="ARBA" id="ARBA00022614"/>
    </source>
</evidence>
<dbReference type="FunFam" id="3.80.10.10:FF:000299">
    <property type="entry name" value="Piriformospora indica-insensitive protein 2"/>
    <property type="match status" value="1"/>
</dbReference>
<dbReference type="PROSITE" id="PS50011">
    <property type="entry name" value="PROTEIN_KINASE_DOM"/>
    <property type="match status" value="1"/>
</dbReference>
<dbReference type="InterPro" id="IPR011009">
    <property type="entry name" value="Kinase-like_dom_sf"/>
</dbReference>
<evidence type="ECO:0000256" key="3">
    <source>
        <dbReference type="ARBA" id="ARBA00022475"/>
    </source>
</evidence>
<dbReference type="Proteomes" id="UP000807159">
    <property type="component" value="Chromosome 17"/>
</dbReference>
<evidence type="ECO:0000313" key="11">
    <source>
        <dbReference type="EMBL" id="KAH8484419.1"/>
    </source>
</evidence>
<protein>
    <recommendedName>
        <fullName evidence="10">Protein kinase domain-containing protein</fullName>
    </recommendedName>
</protein>
<organism evidence="11 12">
    <name type="scientific">Populus deltoides</name>
    <name type="common">Eastern poplar</name>
    <name type="synonym">Eastern cottonwood</name>
    <dbReference type="NCBI Taxonomy" id="3696"/>
    <lineage>
        <taxon>Eukaryota</taxon>
        <taxon>Viridiplantae</taxon>
        <taxon>Streptophyta</taxon>
        <taxon>Embryophyta</taxon>
        <taxon>Tracheophyta</taxon>
        <taxon>Spermatophyta</taxon>
        <taxon>Magnoliopsida</taxon>
        <taxon>eudicotyledons</taxon>
        <taxon>Gunneridae</taxon>
        <taxon>Pentapetalae</taxon>
        <taxon>rosids</taxon>
        <taxon>fabids</taxon>
        <taxon>Malpighiales</taxon>
        <taxon>Salicaceae</taxon>
        <taxon>Saliceae</taxon>
        <taxon>Populus</taxon>
    </lineage>
</organism>
<comment type="subcellular location">
    <subcellularLocation>
        <location evidence="1">Cell membrane</location>
    </subcellularLocation>
    <subcellularLocation>
        <location evidence="2">Membrane</location>
        <topology evidence="2">Single-pass type I membrane protein</topology>
    </subcellularLocation>
</comment>
<dbReference type="AlphaFoldDB" id="A0A8T2WT16"/>
<keyword evidence="12" id="KW-1185">Reference proteome</keyword>
<keyword evidence="6" id="KW-0732">Signal</keyword>
<dbReference type="EMBL" id="JACEGQ020000017">
    <property type="protein sequence ID" value="KAH8484419.1"/>
    <property type="molecule type" value="Genomic_DNA"/>
</dbReference>
<dbReference type="Gene3D" id="3.30.200.20">
    <property type="entry name" value="Phosphorylase Kinase, domain 1"/>
    <property type="match status" value="1"/>
</dbReference>
<feature type="domain" description="Protein kinase" evidence="10">
    <location>
        <begin position="195"/>
        <end position="422"/>
    </location>
</feature>
<comment type="caution">
    <text evidence="11">The sequence shown here is derived from an EMBL/GenBank/DDBJ whole genome shotgun (WGS) entry which is preliminary data.</text>
</comment>
<evidence type="ECO:0000256" key="1">
    <source>
        <dbReference type="ARBA" id="ARBA00004236"/>
    </source>
</evidence>
<evidence type="ECO:0000256" key="5">
    <source>
        <dbReference type="ARBA" id="ARBA00022692"/>
    </source>
</evidence>
<evidence type="ECO:0000256" key="2">
    <source>
        <dbReference type="ARBA" id="ARBA00004479"/>
    </source>
</evidence>
<sequence>MELKGQFPPGIEKCTSLTGLDLSKNELQGPIPSDISKRLPYITNLDLSFNNFSGKIPSSIANLSFLNVLQLDHNQLIGNIPPQIGLLHRLRTFSVADNLLSGPVPEFVKANSTCGVFCPIGGFSSSTNVNYANNPGLCGGPLDPCKGQSNEFYSSFRTGFAARYTVVSVSVINSELEKLVTRISFAALNIATRSFDQDNVIGVGKTGTMYRAARPYDCFTAVKRLHDSQPLGKQFRSELIILGKFRHMNIIPLLGFCIESGERLLVYKYMPNGNLHDWLHPVKCKAEKLDWHVREHLDICSRSILLDKYFEPKISNFGEATHRNSNDKGLIASRKIGELELIKQDVYQFGILLLELIAVHDPDHNSKSSHTLEENLFERIAHLSSSSSGLYHAVDKSLLGQGFDREILHFLKIASSCIHPILDQRPTMLQAFQMLMVLREGERFIENPKLLDQLTSRC</sequence>
<dbReference type="InterPro" id="IPR000719">
    <property type="entry name" value="Prot_kinase_dom"/>
</dbReference>
<name>A0A8T2WT16_POPDE</name>
<dbReference type="InterPro" id="IPR032675">
    <property type="entry name" value="LRR_dom_sf"/>
</dbReference>
<dbReference type="GO" id="GO:0004672">
    <property type="term" value="F:protein kinase activity"/>
    <property type="evidence" value="ECO:0007669"/>
    <property type="project" value="InterPro"/>
</dbReference>
<keyword evidence="4" id="KW-0433">Leucine-rich repeat</keyword>
<dbReference type="SUPFAM" id="SSF52058">
    <property type="entry name" value="L domain-like"/>
    <property type="match status" value="1"/>
</dbReference>
<dbReference type="PANTHER" id="PTHR48006">
    <property type="entry name" value="LEUCINE-RICH REPEAT-CONTAINING PROTEIN DDB_G0281931-RELATED"/>
    <property type="match status" value="1"/>
</dbReference>
<keyword evidence="3" id="KW-1003">Cell membrane</keyword>
<dbReference type="SUPFAM" id="SSF56112">
    <property type="entry name" value="Protein kinase-like (PK-like)"/>
    <property type="match status" value="1"/>
</dbReference>
<evidence type="ECO:0000256" key="8">
    <source>
        <dbReference type="ARBA" id="ARBA00022989"/>
    </source>
</evidence>
<evidence type="ECO:0000313" key="12">
    <source>
        <dbReference type="Proteomes" id="UP000807159"/>
    </source>
</evidence>
<keyword evidence="8" id="KW-1133">Transmembrane helix</keyword>
<keyword evidence="7" id="KW-0677">Repeat</keyword>
<proteinExistence type="predicted"/>
<dbReference type="InterPro" id="IPR051824">
    <property type="entry name" value="LRR_Rcpt-Like_S/T_Kinase"/>
</dbReference>
<evidence type="ECO:0000256" key="9">
    <source>
        <dbReference type="ARBA" id="ARBA00023136"/>
    </source>
</evidence>
<dbReference type="Gene3D" id="3.80.10.10">
    <property type="entry name" value="Ribonuclease Inhibitor"/>
    <property type="match status" value="1"/>
</dbReference>
<dbReference type="Pfam" id="PF00069">
    <property type="entry name" value="Pkinase"/>
    <property type="match status" value="1"/>
</dbReference>
<evidence type="ECO:0000256" key="6">
    <source>
        <dbReference type="ARBA" id="ARBA00022729"/>
    </source>
</evidence>
<reference evidence="11" key="1">
    <citation type="journal article" date="2021" name="J. Hered.">
        <title>Genome Assembly of Salicaceae Populus deltoides (Eastern Cottonwood) I-69 Based on Nanopore Sequencing and Hi-C Technologies.</title>
        <authorList>
            <person name="Bai S."/>
            <person name="Wu H."/>
            <person name="Zhang J."/>
            <person name="Pan Z."/>
            <person name="Zhao W."/>
            <person name="Li Z."/>
            <person name="Tong C."/>
        </authorList>
    </citation>
    <scope>NUCLEOTIDE SEQUENCE</scope>
    <source>
        <tissue evidence="11">Leaf</tissue>
    </source>
</reference>
<evidence type="ECO:0000256" key="7">
    <source>
        <dbReference type="ARBA" id="ARBA00022737"/>
    </source>
</evidence>